<keyword evidence="1" id="KW-0472">Membrane</keyword>
<sequence>MAVKEEISRPGQLLGYRSMHQKLREHHQLAVSRGLVFLVVFGFLQGPNHTYSGDGHDKLMDFMNNKFPLAVYGLQDVFSGYILYLKLWPSNSDPKLIARWYLEYLYESRVISQYLRLDKGSETGITATIHACLRQSHEDIDASNTVHHGPSTNNK</sequence>
<evidence type="ECO:0000313" key="2">
    <source>
        <dbReference type="EMBL" id="CAH3159193.1"/>
    </source>
</evidence>
<evidence type="ECO:0000313" key="3">
    <source>
        <dbReference type="Proteomes" id="UP001159405"/>
    </source>
</evidence>
<evidence type="ECO:0000256" key="1">
    <source>
        <dbReference type="SAM" id="Phobius"/>
    </source>
</evidence>
<reference evidence="2 3" key="1">
    <citation type="submission" date="2022-05" db="EMBL/GenBank/DDBJ databases">
        <authorList>
            <consortium name="Genoscope - CEA"/>
            <person name="William W."/>
        </authorList>
    </citation>
    <scope>NUCLEOTIDE SEQUENCE [LARGE SCALE GENOMIC DNA]</scope>
</reference>
<dbReference type="PANTHER" id="PTHR46177">
    <property type="entry name" value="INTEGRASE CATALYTIC DOMAIN-CONTAINING PROTEIN"/>
    <property type="match status" value="1"/>
</dbReference>
<gene>
    <name evidence="2" type="ORF">PLOB_00003532</name>
</gene>
<feature type="non-terminal residue" evidence="2">
    <location>
        <position position="155"/>
    </location>
</feature>
<proteinExistence type="predicted"/>
<name>A0ABN8QBE2_9CNID</name>
<organism evidence="2 3">
    <name type="scientific">Porites lobata</name>
    <dbReference type="NCBI Taxonomy" id="104759"/>
    <lineage>
        <taxon>Eukaryota</taxon>
        <taxon>Metazoa</taxon>
        <taxon>Cnidaria</taxon>
        <taxon>Anthozoa</taxon>
        <taxon>Hexacorallia</taxon>
        <taxon>Scleractinia</taxon>
        <taxon>Fungiina</taxon>
        <taxon>Poritidae</taxon>
        <taxon>Porites</taxon>
    </lineage>
</organism>
<feature type="transmembrane region" description="Helical" evidence="1">
    <location>
        <begin position="67"/>
        <end position="85"/>
    </location>
</feature>
<dbReference type="EMBL" id="CALNXK010000113">
    <property type="protein sequence ID" value="CAH3159193.1"/>
    <property type="molecule type" value="Genomic_DNA"/>
</dbReference>
<dbReference type="PANTHER" id="PTHR46177:SF1">
    <property type="entry name" value="INTEGRASE CATALYTIC DOMAIN-CONTAINING PROTEIN"/>
    <property type="match status" value="1"/>
</dbReference>
<evidence type="ECO:0008006" key="4">
    <source>
        <dbReference type="Google" id="ProtNLM"/>
    </source>
</evidence>
<comment type="caution">
    <text evidence="2">The sequence shown here is derived from an EMBL/GenBank/DDBJ whole genome shotgun (WGS) entry which is preliminary data.</text>
</comment>
<feature type="transmembrane region" description="Helical" evidence="1">
    <location>
        <begin position="29"/>
        <end position="47"/>
    </location>
</feature>
<dbReference type="Proteomes" id="UP001159405">
    <property type="component" value="Unassembled WGS sequence"/>
</dbReference>
<protein>
    <recommendedName>
        <fullName evidence="4">HVA22-like protein</fullName>
    </recommendedName>
</protein>
<accession>A0ABN8QBE2</accession>
<keyword evidence="1" id="KW-0812">Transmembrane</keyword>
<keyword evidence="1" id="KW-1133">Transmembrane helix</keyword>
<keyword evidence="3" id="KW-1185">Reference proteome</keyword>